<evidence type="ECO:0000256" key="1">
    <source>
        <dbReference type="SAM" id="Phobius"/>
    </source>
</evidence>
<dbReference type="Proteomes" id="UP001161325">
    <property type="component" value="Unassembled WGS sequence"/>
</dbReference>
<reference evidence="2" key="1">
    <citation type="submission" date="2022-08" db="EMBL/GenBank/DDBJ databases">
        <title>Draft genome sequencing of Roseisolibacter agri AW1220.</title>
        <authorList>
            <person name="Tobiishi Y."/>
            <person name="Tonouchi A."/>
        </authorList>
    </citation>
    <scope>NUCLEOTIDE SEQUENCE</scope>
    <source>
        <strain evidence="2">AW1220</strain>
    </source>
</reference>
<keyword evidence="1" id="KW-0812">Transmembrane</keyword>
<feature type="transmembrane region" description="Helical" evidence="1">
    <location>
        <begin position="7"/>
        <end position="25"/>
    </location>
</feature>
<name>A0AA37Q3W5_9BACT</name>
<comment type="caution">
    <text evidence="2">The sequence shown here is derived from an EMBL/GenBank/DDBJ whole genome shotgun (WGS) entry which is preliminary data.</text>
</comment>
<keyword evidence="1" id="KW-1133">Transmembrane helix</keyword>
<keyword evidence="3" id="KW-1185">Reference proteome</keyword>
<proteinExistence type="predicted"/>
<evidence type="ECO:0000313" key="3">
    <source>
        <dbReference type="Proteomes" id="UP001161325"/>
    </source>
</evidence>
<accession>A0AA37Q3W5</accession>
<organism evidence="2 3">
    <name type="scientific">Roseisolibacter agri</name>
    <dbReference type="NCBI Taxonomy" id="2014610"/>
    <lineage>
        <taxon>Bacteria</taxon>
        <taxon>Pseudomonadati</taxon>
        <taxon>Gemmatimonadota</taxon>
        <taxon>Gemmatimonadia</taxon>
        <taxon>Gemmatimonadales</taxon>
        <taxon>Gemmatimonadaceae</taxon>
        <taxon>Roseisolibacter</taxon>
    </lineage>
</organism>
<keyword evidence="1" id="KW-0472">Membrane</keyword>
<evidence type="ECO:0000313" key="2">
    <source>
        <dbReference type="EMBL" id="GLC26090.1"/>
    </source>
</evidence>
<feature type="transmembrane region" description="Helical" evidence="1">
    <location>
        <begin position="45"/>
        <end position="64"/>
    </location>
</feature>
<dbReference type="EMBL" id="BRXS01000004">
    <property type="protein sequence ID" value="GLC26090.1"/>
    <property type="molecule type" value="Genomic_DNA"/>
</dbReference>
<protein>
    <submittedName>
        <fullName evidence="2">Uncharacterized protein</fullName>
    </submittedName>
</protein>
<dbReference type="AlphaFoldDB" id="A0AA37Q3W5"/>
<sequence>MARLLSLQMLVVIAGLIAVYALVLWGTRPQHPGQTGGIDTIHSLITRIAFTGVFVALGYIHFNFGRQLRSEAKGVRRGVESW</sequence>
<gene>
    <name evidence="2" type="ORF">rosag_26030</name>
</gene>